<evidence type="ECO:0000313" key="4">
    <source>
        <dbReference type="Proteomes" id="UP001595818"/>
    </source>
</evidence>
<keyword evidence="4" id="KW-1185">Reference proteome</keyword>
<dbReference type="Proteomes" id="UP001595818">
    <property type="component" value="Unassembled WGS sequence"/>
</dbReference>
<dbReference type="PANTHER" id="PTHR35861:SF1">
    <property type="entry name" value="PHAGE TAIL SHEATH PROTEIN"/>
    <property type="match status" value="1"/>
</dbReference>
<organism evidence="3 4">
    <name type="scientific">Negadavirga shengliensis</name>
    <dbReference type="NCBI Taxonomy" id="1389218"/>
    <lineage>
        <taxon>Bacteria</taxon>
        <taxon>Pseudomonadati</taxon>
        <taxon>Bacteroidota</taxon>
        <taxon>Cytophagia</taxon>
        <taxon>Cytophagales</taxon>
        <taxon>Cyclobacteriaceae</taxon>
        <taxon>Negadavirga</taxon>
    </lineage>
</organism>
<comment type="similarity">
    <text evidence="1">Belongs to the myoviridae tail sheath protein family.</text>
</comment>
<dbReference type="InterPro" id="IPR052042">
    <property type="entry name" value="Tail_sheath_structural"/>
</dbReference>
<evidence type="ECO:0000313" key="3">
    <source>
        <dbReference type="EMBL" id="MFC4873919.1"/>
    </source>
</evidence>
<reference evidence="4" key="1">
    <citation type="journal article" date="2019" name="Int. J. Syst. Evol. Microbiol.">
        <title>The Global Catalogue of Microorganisms (GCM) 10K type strain sequencing project: providing services to taxonomists for standard genome sequencing and annotation.</title>
        <authorList>
            <consortium name="The Broad Institute Genomics Platform"/>
            <consortium name="The Broad Institute Genome Sequencing Center for Infectious Disease"/>
            <person name="Wu L."/>
            <person name="Ma J."/>
        </authorList>
    </citation>
    <scope>NUCLEOTIDE SEQUENCE [LARGE SCALE GENOMIC DNA]</scope>
    <source>
        <strain evidence="4">CGMCC 4.7466</strain>
    </source>
</reference>
<dbReference type="EMBL" id="JBHSJJ010000014">
    <property type="protein sequence ID" value="MFC4873919.1"/>
    <property type="molecule type" value="Genomic_DNA"/>
</dbReference>
<dbReference type="RefSeq" id="WP_377067260.1">
    <property type="nucleotide sequence ID" value="NZ_JBHSJJ010000014.1"/>
</dbReference>
<dbReference type="Pfam" id="PF17482">
    <property type="entry name" value="Phage_sheath_1C"/>
    <property type="match status" value="1"/>
</dbReference>
<dbReference type="Gene3D" id="3.40.50.11780">
    <property type="match status" value="1"/>
</dbReference>
<sequence length="483" mass="52516">MANYKTPGVYIEEISKFPPSVAQVETAIPAFIGYTAKAEESVAGDLILRPKRIVSMLEYVQFYGEAQNEENIRVTIDETQDDDGNTVDLRVVGDFDGDRSTHLMFYSLQAFFANGGGPCYIVSVGTYGAFGADIDPGDASPPTLLYAGLAALEAEDEPTLIVFPESQGLATINDQGALHNAALAQCRKLQDRFLVANIYRHDSSSNILDVANDFRSDGVGTNSLNYGAVYAPNLETVFNYLYDPSDVEVVHNIIGGPNEGAGPAQGSMDALEGTNDALFARVKSAINQMPCIVPSAPVVAGIYAFVDNTRGVWKAPANVSVSNVIKPVLKITHDQQRDLNVDTTSGKSINVLRTFPGKGTLVWGARTLAGNDNEWRYVSVRRFFIMAEISIKKATEQFVFEPNDANTWTKVRAMIENFLLLQWRAGALAGAVPEDAFYVKVGLGATMTALDILEGRMNVEIGMAVVRPAEFIILKFSHKMQVS</sequence>
<dbReference type="PANTHER" id="PTHR35861">
    <property type="match status" value="1"/>
</dbReference>
<dbReference type="InterPro" id="IPR020287">
    <property type="entry name" value="Tail_sheath_C"/>
</dbReference>
<proteinExistence type="inferred from homology"/>
<name>A0ABV9T5M3_9BACT</name>
<protein>
    <submittedName>
        <fullName evidence="3">Phage tail sheath family protein</fullName>
    </submittedName>
</protein>
<evidence type="ECO:0000259" key="2">
    <source>
        <dbReference type="Pfam" id="PF17482"/>
    </source>
</evidence>
<gene>
    <name evidence="3" type="ORF">ACFPFU_19600</name>
</gene>
<feature type="domain" description="Tail sheath protein C-terminal" evidence="2">
    <location>
        <begin position="372"/>
        <end position="476"/>
    </location>
</feature>
<comment type="caution">
    <text evidence="3">The sequence shown here is derived from an EMBL/GenBank/DDBJ whole genome shotgun (WGS) entry which is preliminary data.</text>
</comment>
<evidence type="ECO:0000256" key="1">
    <source>
        <dbReference type="ARBA" id="ARBA00008005"/>
    </source>
</evidence>
<accession>A0ABV9T5M3</accession>